<keyword evidence="1" id="KW-1133">Transmembrane helix</keyword>
<accession>A0ABW3G603</accession>
<keyword evidence="4" id="KW-1185">Reference proteome</keyword>
<gene>
    <name evidence="3" type="ORF">ACFQ04_09440</name>
</gene>
<sequence length="127" mass="12502">MRSRDGPGSVADDRGFATVLGAFVVAAVVGLTVTIVFVGAAVVARHRAQSGADLAALAGAGRAILAEPDPCSAARTVAAANHLTVSECVVDGTEVTVTADVAVALGPFGDRVARARARAGPAGDDPP</sequence>
<dbReference type="InterPro" id="IPR021202">
    <property type="entry name" value="Rv3654c-like"/>
</dbReference>
<evidence type="ECO:0000259" key="2">
    <source>
        <dbReference type="Pfam" id="PF13400"/>
    </source>
</evidence>
<organism evidence="3 4">
    <name type="scientific">Williamsia deligens</name>
    <dbReference type="NCBI Taxonomy" id="321325"/>
    <lineage>
        <taxon>Bacteria</taxon>
        <taxon>Bacillati</taxon>
        <taxon>Actinomycetota</taxon>
        <taxon>Actinomycetes</taxon>
        <taxon>Mycobacteriales</taxon>
        <taxon>Nocardiaceae</taxon>
        <taxon>Williamsia</taxon>
    </lineage>
</organism>
<comment type="caution">
    <text evidence="3">The sequence shown here is derived from an EMBL/GenBank/DDBJ whole genome shotgun (WGS) entry which is preliminary data.</text>
</comment>
<dbReference type="RefSeq" id="WP_253646133.1">
    <property type="nucleotide sequence ID" value="NZ_BAAAMO010000002.1"/>
</dbReference>
<reference evidence="4" key="1">
    <citation type="journal article" date="2019" name="Int. J. Syst. Evol. Microbiol.">
        <title>The Global Catalogue of Microorganisms (GCM) 10K type strain sequencing project: providing services to taxonomists for standard genome sequencing and annotation.</title>
        <authorList>
            <consortium name="The Broad Institute Genomics Platform"/>
            <consortium name="The Broad Institute Genome Sequencing Center for Infectious Disease"/>
            <person name="Wu L."/>
            <person name="Ma J."/>
        </authorList>
    </citation>
    <scope>NUCLEOTIDE SEQUENCE [LARGE SCALE GENOMIC DNA]</scope>
    <source>
        <strain evidence="4">CCUG 50873</strain>
    </source>
</reference>
<protein>
    <submittedName>
        <fullName evidence="3">Rv3654c family TadE-like protein</fullName>
    </submittedName>
</protein>
<evidence type="ECO:0000313" key="3">
    <source>
        <dbReference type="EMBL" id="MFD0925959.1"/>
    </source>
</evidence>
<feature type="transmembrane region" description="Helical" evidence="1">
    <location>
        <begin position="20"/>
        <end position="44"/>
    </location>
</feature>
<dbReference type="Pfam" id="PF13400">
    <property type="entry name" value="Tad"/>
    <property type="match status" value="1"/>
</dbReference>
<evidence type="ECO:0000256" key="1">
    <source>
        <dbReference type="SAM" id="Phobius"/>
    </source>
</evidence>
<proteinExistence type="predicted"/>
<dbReference type="Proteomes" id="UP001597068">
    <property type="component" value="Unassembled WGS sequence"/>
</dbReference>
<keyword evidence="1" id="KW-0812">Transmembrane</keyword>
<name>A0ABW3G603_9NOCA</name>
<dbReference type="EMBL" id="JBHTIL010000001">
    <property type="protein sequence ID" value="MFD0925959.1"/>
    <property type="molecule type" value="Genomic_DNA"/>
</dbReference>
<feature type="domain" description="Putative Flp pilus-assembly TadG-like N-terminal" evidence="2">
    <location>
        <begin position="15"/>
        <end position="61"/>
    </location>
</feature>
<dbReference type="NCBIfam" id="TIGR03816">
    <property type="entry name" value="tadE_like_DECH"/>
    <property type="match status" value="1"/>
</dbReference>
<keyword evidence="1" id="KW-0472">Membrane</keyword>
<dbReference type="InterPro" id="IPR028087">
    <property type="entry name" value="Tad_N"/>
</dbReference>
<evidence type="ECO:0000313" key="4">
    <source>
        <dbReference type="Proteomes" id="UP001597068"/>
    </source>
</evidence>